<dbReference type="InterPro" id="IPR025554">
    <property type="entry name" value="DUF4140"/>
</dbReference>
<dbReference type="AlphaFoldDB" id="A0A518KDS9"/>
<evidence type="ECO:0000259" key="4">
    <source>
        <dbReference type="Pfam" id="PF13600"/>
    </source>
</evidence>
<dbReference type="Pfam" id="PF13600">
    <property type="entry name" value="DUF4140"/>
    <property type="match status" value="1"/>
</dbReference>
<feature type="domain" description="DUF4140" evidence="4">
    <location>
        <begin position="31"/>
        <end position="128"/>
    </location>
</feature>
<organism evidence="5 6">
    <name type="scientific">Botrimarina mediterranea</name>
    <dbReference type="NCBI Taxonomy" id="2528022"/>
    <lineage>
        <taxon>Bacteria</taxon>
        <taxon>Pseudomonadati</taxon>
        <taxon>Planctomycetota</taxon>
        <taxon>Planctomycetia</taxon>
        <taxon>Pirellulales</taxon>
        <taxon>Lacipirellulaceae</taxon>
        <taxon>Botrimarina</taxon>
    </lineage>
</organism>
<evidence type="ECO:0000256" key="1">
    <source>
        <dbReference type="SAM" id="Coils"/>
    </source>
</evidence>
<protein>
    <recommendedName>
        <fullName evidence="7">Mucoidy inhibitor MuiA family protein</fullName>
    </recommendedName>
</protein>
<dbReference type="Proteomes" id="UP000316426">
    <property type="component" value="Chromosome"/>
</dbReference>
<evidence type="ECO:0000259" key="3">
    <source>
        <dbReference type="Pfam" id="PF13598"/>
    </source>
</evidence>
<name>A0A518KDS9_9BACT</name>
<dbReference type="RefSeq" id="WP_145116201.1">
    <property type="nucleotide sequence ID" value="NZ_CP036349.1"/>
</dbReference>
<dbReference type="Pfam" id="PF13598">
    <property type="entry name" value="DUF4139"/>
    <property type="match status" value="1"/>
</dbReference>
<dbReference type="InterPro" id="IPR011935">
    <property type="entry name" value="CHP02231"/>
</dbReference>
<feature type="domain" description="DUF4139" evidence="3">
    <location>
        <begin position="219"/>
        <end position="600"/>
    </location>
</feature>
<dbReference type="NCBIfam" id="TIGR02231">
    <property type="entry name" value="mucoidy inhibitor MuiA family protein"/>
    <property type="match status" value="2"/>
</dbReference>
<dbReference type="KEGG" id="bmei:Spa11_41750"/>
<dbReference type="PANTHER" id="PTHR31005">
    <property type="entry name" value="DUF4139 DOMAIN-CONTAINING PROTEIN"/>
    <property type="match status" value="1"/>
</dbReference>
<evidence type="ECO:0000256" key="2">
    <source>
        <dbReference type="SAM" id="SignalP"/>
    </source>
</evidence>
<accession>A0A518KDS9</accession>
<feature type="signal peptide" evidence="2">
    <location>
        <begin position="1"/>
        <end position="19"/>
    </location>
</feature>
<reference evidence="5 6" key="1">
    <citation type="submission" date="2019-02" db="EMBL/GenBank/DDBJ databases">
        <title>Deep-cultivation of Planctomycetes and their phenomic and genomic characterization uncovers novel biology.</title>
        <authorList>
            <person name="Wiegand S."/>
            <person name="Jogler M."/>
            <person name="Boedeker C."/>
            <person name="Pinto D."/>
            <person name="Vollmers J."/>
            <person name="Rivas-Marin E."/>
            <person name="Kohn T."/>
            <person name="Peeters S.H."/>
            <person name="Heuer A."/>
            <person name="Rast P."/>
            <person name="Oberbeckmann S."/>
            <person name="Bunk B."/>
            <person name="Jeske O."/>
            <person name="Meyerdierks A."/>
            <person name="Storesund J.E."/>
            <person name="Kallscheuer N."/>
            <person name="Luecker S."/>
            <person name="Lage O.M."/>
            <person name="Pohl T."/>
            <person name="Merkel B.J."/>
            <person name="Hornburger P."/>
            <person name="Mueller R.-W."/>
            <person name="Bruemmer F."/>
            <person name="Labrenz M."/>
            <person name="Spormann A.M."/>
            <person name="Op den Camp H."/>
            <person name="Overmann J."/>
            <person name="Amann R."/>
            <person name="Jetten M.S.M."/>
            <person name="Mascher T."/>
            <person name="Medema M.H."/>
            <person name="Devos D.P."/>
            <person name="Kaster A.-K."/>
            <person name="Ovreas L."/>
            <person name="Rohde M."/>
            <person name="Galperin M.Y."/>
            <person name="Jogler C."/>
        </authorList>
    </citation>
    <scope>NUCLEOTIDE SEQUENCE [LARGE SCALE GENOMIC DNA]</scope>
    <source>
        <strain evidence="5 6">Spa11</strain>
    </source>
</reference>
<evidence type="ECO:0008006" key="7">
    <source>
        <dbReference type="Google" id="ProtNLM"/>
    </source>
</evidence>
<feature type="coiled-coil region" evidence="1">
    <location>
        <begin position="97"/>
        <end position="124"/>
    </location>
</feature>
<dbReference type="InterPro" id="IPR037291">
    <property type="entry name" value="DUF4139"/>
</dbReference>
<feature type="coiled-coil region" evidence="1">
    <location>
        <begin position="171"/>
        <end position="198"/>
    </location>
</feature>
<feature type="chain" id="PRO_5022148477" description="Mucoidy inhibitor MuiA family protein" evidence="2">
    <location>
        <begin position="20"/>
        <end position="609"/>
    </location>
</feature>
<dbReference type="PANTHER" id="PTHR31005:SF8">
    <property type="entry name" value="DUF4139 DOMAIN-CONTAINING PROTEIN"/>
    <property type="match status" value="1"/>
</dbReference>
<sequence precursor="true">MSRLIALVLLVVAAVPLSAETVTAPGKVTAVTVFQGQALVTRVIELPEDAGLVEAVVTELPEQLLAGSLYAEPGEGVEVRSVRTRNRPADSAPREEVKAIEAQIKDLGRQLRALQRERAMISQRMNYLNQLEQFTSTKATEDLNGGVLNAEALRELTDLVFTQREAAMERELEAISEEEDLQAELQLAQRELATLTGGGEKTTREAVVFVSKEKGAASVRLMYLVGGAKWSPSYNVRAKEDRSGVTLEYNASVTQMSGEDWTDVEMTLSTATPSLVATSPKLEPLTVKLAAAEVDRVKQAQSRRQLAAQQKSLADNRGNMAQYAPSAPAMAGRSISATSEDDLFGADGGVAGGIGGGGFGAVYNGAEGIDQFDLSLNALACAVQVLDLQAGDASKPAPSQSMESNEGLSIVYRLPNKTSLPSRSDQQLIQIAALPMEADFYRVATPVLTSYVYQEAKLSNTSDVVLLAGPAATFLGDRFVGRGSIPQATIGESFTVGLGIDESLRASRKLADKSDRVQGGNRIASFDYELVLENFGDDATEVRIRDRLPKSEGEAIKVTLVESDPKAKEAGEKDGLLEWRVEVPAEGEKTVAYTMSIEHDKNLQIVGGK</sequence>
<proteinExistence type="predicted"/>
<keyword evidence="1" id="KW-0175">Coiled coil</keyword>
<keyword evidence="6" id="KW-1185">Reference proteome</keyword>
<gene>
    <name evidence="5" type="ORF">Spa11_41750</name>
</gene>
<dbReference type="EMBL" id="CP036349">
    <property type="protein sequence ID" value="QDV75952.1"/>
    <property type="molecule type" value="Genomic_DNA"/>
</dbReference>
<evidence type="ECO:0000313" key="5">
    <source>
        <dbReference type="EMBL" id="QDV75952.1"/>
    </source>
</evidence>
<evidence type="ECO:0000313" key="6">
    <source>
        <dbReference type="Proteomes" id="UP000316426"/>
    </source>
</evidence>
<keyword evidence="2" id="KW-0732">Signal</keyword>